<dbReference type="AlphaFoldDB" id="A0A8H2VZZ2"/>
<evidence type="ECO:0000256" key="1">
    <source>
        <dbReference type="SAM" id="MobiDB-lite"/>
    </source>
</evidence>
<keyword evidence="3" id="KW-1185">Reference proteome</keyword>
<gene>
    <name evidence="2" type="ORF">SCLTRI_LOCUS7841</name>
</gene>
<sequence>MVWSFSRDHGLPGWAVLSQVDSRSTIPLAAIALVTTARCLLSLINVGPCRVNRSFWGPEANGWPSTSGHTSHSVVKNHAAV</sequence>
<dbReference type="OrthoDB" id="3257095at2759"/>
<organism evidence="2 3">
    <name type="scientific">Sclerotinia trifoliorum</name>
    <dbReference type="NCBI Taxonomy" id="28548"/>
    <lineage>
        <taxon>Eukaryota</taxon>
        <taxon>Fungi</taxon>
        <taxon>Dikarya</taxon>
        <taxon>Ascomycota</taxon>
        <taxon>Pezizomycotina</taxon>
        <taxon>Leotiomycetes</taxon>
        <taxon>Helotiales</taxon>
        <taxon>Sclerotiniaceae</taxon>
        <taxon>Sclerotinia</taxon>
    </lineage>
</organism>
<feature type="compositionally biased region" description="Polar residues" evidence="1">
    <location>
        <begin position="63"/>
        <end position="74"/>
    </location>
</feature>
<comment type="caution">
    <text evidence="2">The sequence shown here is derived from an EMBL/GenBank/DDBJ whole genome shotgun (WGS) entry which is preliminary data.</text>
</comment>
<protein>
    <submittedName>
        <fullName evidence="2">Aab92707-8797-4559-815d-6fdecb3db6f6-CDS</fullName>
    </submittedName>
</protein>
<dbReference type="Proteomes" id="UP000624404">
    <property type="component" value="Unassembled WGS sequence"/>
</dbReference>
<reference evidence="2" key="1">
    <citation type="submission" date="2020-10" db="EMBL/GenBank/DDBJ databases">
        <authorList>
            <person name="Kusch S."/>
        </authorList>
    </citation>
    <scope>NUCLEOTIDE SEQUENCE</scope>
    <source>
        <strain evidence="2">SwB9</strain>
    </source>
</reference>
<feature type="region of interest" description="Disordered" evidence="1">
    <location>
        <begin position="62"/>
        <end position="81"/>
    </location>
</feature>
<name>A0A8H2VZZ2_9HELO</name>
<proteinExistence type="predicted"/>
<evidence type="ECO:0000313" key="3">
    <source>
        <dbReference type="Proteomes" id="UP000624404"/>
    </source>
</evidence>
<evidence type="ECO:0000313" key="2">
    <source>
        <dbReference type="EMBL" id="CAD6448047.1"/>
    </source>
</evidence>
<accession>A0A8H2VZZ2</accession>
<dbReference type="EMBL" id="CAJHIA010000030">
    <property type="protein sequence ID" value="CAD6448047.1"/>
    <property type="molecule type" value="Genomic_DNA"/>
</dbReference>